<protein>
    <submittedName>
        <fullName evidence="1">Uncharacterized protein</fullName>
    </submittedName>
</protein>
<name>A0ABT7K351_9HYPH</name>
<evidence type="ECO:0000313" key="2">
    <source>
        <dbReference type="Proteomes" id="UP001172645"/>
    </source>
</evidence>
<comment type="caution">
    <text evidence="1">The sequence shown here is derived from an EMBL/GenBank/DDBJ whole genome shotgun (WGS) entry which is preliminary data.</text>
</comment>
<accession>A0ABT7K351</accession>
<keyword evidence="2" id="KW-1185">Reference proteome</keyword>
<sequence>MKKNIPNRTKKVLNKLFDAAENPSQLFLSDGERMKALYKMIGAKAAGWQKPVSCMYRGCSKPSIAKSHTIQRSGPISQLLEDGHVVTPRFLDGELKIKSIGASDASTFPGFCSEHEAIFRPFETTSTISTREHVDLQAFRTICREIRRKRYDIQHQESLLADLAARLEDMGNREASRRKIEFQSVTVNGGAFGRLKEAIERGKQVIDRLENLYNLHFDAIDKQSETQLAGYVAQINIAFPVALSGIIEHHAKSGNISTWIAGVIPQGGGTLMCGLFSDRDCARKVLQLCANRIL</sequence>
<dbReference type="Proteomes" id="UP001172645">
    <property type="component" value="Unassembled WGS sequence"/>
</dbReference>
<evidence type="ECO:0000313" key="1">
    <source>
        <dbReference type="EMBL" id="MDL2403035.1"/>
    </source>
</evidence>
<proteinExistence type="predicted"/>
<dbReference type="EMBL" id="JARFYM010000037">
    <property type="protein sequence ID" value="MDL2403035.1"/>
    <property type="molecule type" value="Genomic_DNA"/>
</dbReference>
<gene>
    <name evidence="1" type="ORF">PY649_29500</name>
</gene>
<organism evidence="1 2">
    <name type="scientific">Rhizobium mayense</name>
    <dbReference type="NCBI Taxonomy" id="1312184"/>
    <lineage>
        <taxon>Bacteria</taxon>
        <taxon>Pseudomonadati</taxon>
        <taxon>Pseudomonadota</taxon>
        <taxon>Alphaproteobacteria</taxon>
        <taxon>Hyphomicrobiales</taxon>
        <taxon>Rhizobiaceae</taxon>
        <taxon>Rhizobium/Agrobacterium group</taxon>
        <taxon>Rhizobium</taxon>
    </lineage>
</organism>
<dbReference type="RefSeq" id="WP_285872451.1">
    <property type="nucleotide sequence ID" value="NZ_JARFYM010000037.1"/>
</dbReference>
<reference evidence="1" key="1">
    <citation type="submission" date="2023-06" db="EMBL/GenBank/DDBJ databases">
        <title>Phylogenetic Diversity of Rhizobium strains.</title>
        <authorList>
            <person name="Moura F.T."/>
            <person name="Helene L.C.F."/>
            <person name="Hungria M."/>
        </authorList>
    </citation>
    <scope>NUCLEOTIDE SEQUENCE</scope>
    <source>
        <strain evidence="1">CCGE526</strain>
    </source>
</reference>